<accession>A0A8T1TTI9</accession>
<proteinExistence type="predicted"/>
<comment type="caution">
    <text evidence="1">The sequence shown here is derived from an EMBL/GenBank/DDBJ whole genome shotgun (WGS) entry which is preliminary data.</text>
</comment>
<evidence type="ECO:0000313" key="1">
    <source>
        <dbReference type="EMBL" id="KAG6945907.1"/>
    </source>
</evidence>
<dbReference type="EMBL" id="JAENGZ010001862">
    <property type="protein sequence ID" value="KAG6945907.1"/>
    <property type="molecule type" value="Genomic_DNA"/>
</dbReference>
<sequence>MDTVFLEPTSNSVERLFSTAKRLFSGKRKRLLPKKLEQLLFLRVNRDLWGLGELAKVVDHVDRRSSRSS</sequence>
<protein>
    <recommendedName>
        <fullName evidence="3">HAT C-terminal dimerisation domain-containing protein</fullName>
    </recommendedName>
</protein>
<name>A0A8T1TTI9_9STRA</name>
<dbReference type="SUPFAM" id="SSF53098">
    <property type="entry name" value="Ribonuclease H-like"/>
    <property type="match status" value="1"/>
</dbReference>
<reference evidence="1" key="1">
    <citation type="submission" date="2021-01" db="EMBL/GenBank/DDBJ databases">
        <title>Phytophthora aleatoria, a newly-described species from Pinus radiata is distinct from Phytophthora cactorum isolates based on comparative genomics.</title>
        <authorList>
            <person name="Mcdougal R."/>
            <person name="Panda P."/>
            <person name="Williams N."/>
            <person name="Studholme D.J."/>
        </authorList>
    </citation>
    <scope>NUCLEOTIDE SEQUENCE</scope>
    <source>
        <strain evidence="1">NZFS 3830</strain>
    </source>
</reference>
<organism evidence="1 2">
    <name type="scientific">Phytophthora cactorum</name>
    <dbReference type="NCBI Taxonomy" id="29920"/>
    <lineage>
        <taxon>Eukaryota</taxon>
        <taxon>Sar</taxon>
        <taxon>Stramenopiles</taxon>
        <taxon>Oomycota</taxon>
        <taxon>Peronosporomycetes</taxon>
        <taxon>Peronosporales</taxon>
        <taxon>Peronosporaceae</taxon>
        <taxon>Phytophthora</taxon>
    </lineage>
</organism>
<dbReference type="Proteomes" id="UP000688947">
    <property type="component" value="Unassembled WGS sequence"/>
</dbReference>
<dbReference type="InterPro" id="IPR012337">
    <property type="entry name" value="RNaseH-like_sf"/>
</dbReference>
<evidence type="ECO:0008006" key="3">
    <source>
        <dbReference type="Google" id="ProtNLM"/>
    </source>
</evidence>
<dbReference type="AlphaFoldDB" id="A0A8T1TTI9"/>
<evidence type="ECO:0000313" key="2">
    <source>
        <dbReference type="Proteomes" id="UP000688947"/>
    </source>
</evidence>
<gene>
    <name evidence="1" type="ORF">JG687_00017023</name>
</gene>